<name>A0A1B8GU45_9PEZI</name>
<dbReference type="EMBL" id="KV460213">
    <property type="protein sequence ID" value="OBT99351.2"/>
    <property type="molecule type" value="Genomic_DNA"/>
</dbReference>
<evidence type="ECO:0000313" key="2">
    <source>
        <dbReference type="EMBL" id="OBT99351.2"/>
    </source>
</evidence>
<organism evidence="2 3">
    <name type="scientific">Pseudogymnoascus verrucosus</name>
    <dbReference type="NCBI Taxonomy" id="342668"/>
    <lineage>
        <taxon>Eukaryota</taxon>
        <taxon>Fungi</taxon>
        <taxon>Dikarya</taxon>
        <taxon>Ascomycota</taxon>
        <taxon>Pezizomycotina</taxon>
        <taxon>Leotiomycetes</taxon>
        <taxon>Thelebolales</taxon>
        <taxon>Thelebolaceae</taxon>
        <taxon>Pseudogymnoascus</taxon>
    </lineage>
</organism>
<evidence type="ECO:0000313" key="3">
    <source>
        <dbReference type="Proteomes" id="UP000091956"/>
    </source>
</evidence>
<dbReference type="RefSeq" id="XP_018133084.2">
    <property type="nucleotide sequence ID" value="XM_018272264.2"/>
</dbReference>
<dbReference type="STRING" id="342668.A0A1B8GU45"/>
<evidence type="ECO:0000259" key="1">
    <source>
        <dbReference type="Pfam" id="PF06985"/>
    </source>
</evidence>
<dbReference type="InterPro" id="IPR010730">
    <property type="entry name" value="HET"/>
</dbReference>
<dbReference type="PANTHER" id="PTHR33112">
    <property type="entry name" value="DOMAIN PROTEIN, PUTATIVE-RELATED"/>
    <property type="match status" value="1"/>
</dbReference>
<gene>
    <name evidence="2" type="ORF">VE01_02759</name>
</gene>
<reference evidence="2 3" key="1">
    <citation type="submission" date="2016-03" db="EMBL/GenBank/DDBJ databases">
        <title>Comparative genomics of Pseudogymnoascus destructans, the fungus causing white-nose syndrome of bats.</title>
        <authorList>
            <person name="Palmer J.M."/>
            <person name="Drees K.P."/>
            <person name="Foster J.T."/>
            <person name="Lindner D.L."/>
        </authorList>
    </citation>
    <scope>NUCLEOTIDE SEQUENCE [LARGE SCALE GENOMIC DNA]</scope>
    <source>
        <strain evidence="2 3">UAMH 10579</strain>
    </source>
</reference>
<dbReference type="AlphaFoldDB" id="A0A1B8GU45"/>
<protein>
    <recommendedName>
        <fullName evidence="1">Heterokaryon incompatibility domain-containing protein</fullName>
    </recommendedName>
</protein>
<dbReference type="Pfam" id="PF06985">
    <property type="entry name" value="HET"/>
    <property type="match status" value="1"/>
</dbReference>
<dbReference type="Proteomes" id="UP000091956">
    <property type="component" value="Unassembled WGS sequence"/>
</dbReference>
<feature type="domain" description="Heterokaryon incompatibility" evidence="1">
    <location>
        <begin position="210"/>
        <end position="346"/>
    </location>
</feature>
<proteinExistence type="predicted"/>
<sequence>MSTLLCNMEIDRQGDLCETCRNIDLDALLKEDGMYQAQPVLYQPLAPISVKASSSCPLCEFFLSMLKDEERAGADAVYLFMVTRSQPATEETWKNHDERRKQRCFFVQTSPDLTGPGPEWQEWETPERPRCDLERPRVNYSKLPDMPVFIEHERVDYEPLRGWCKKIRALETARTAKLQGLKGVDDGALPVNVIDCHTREIVPVQAPCEYFTLSYVWGATTVAPESSSGSSLPSRLPTTVEDAITVVKQLGYRYLWVDRYCLDQSNKAQFQTQLNQMGDIYRNGVAGIIAAAGGDSDYGLPGVSTRARTRQPRVRIGNYVLWSNMMDPRTVVRRSKWMTRAWTYQEGIFTANWFAFTDEQVFFQKSDNSTMANRERLWKVSCEMFPNGGMGVEANCPLLRMSDNNMWSSEGYIHLKLEAYTSRSITYPSDAVNGMLGLLKRCGNGPYPMNHYFGVPILGPLLNHRISMARDTTRSWTLTKAFVVGLCWTSENTGLRRLEFPSWSWAGWKTSYARPSHGTLCDGITLADDFKLSVQTKQGLVDWEVMCYAKSWGLDEDTSLLPRELYIEAPTITVTICQDPRSMASDWASAATGHASILKSMGWCAMFSDADCDVLVKVNLVDAETVSKLTTLGSMTLKGVILRREFIFALLVLETNEAAIRVGSLTLVDYFVRWKTDVQHHNVQASEYWNNSGRISHMHCPECKQRAFQSIIPSETTEVTRVQ</sequence>
<dbReference type="PANTHER" id="PTHR33112:SF1">
    <property type="entry name" value="HETEROKARYON INCOMPATIBILITY DOMAIN-CONTAINING PROTEIN"/>
    <property type="match status" value="1"/>
</dbReference>
<accession>A0A1B8GU45</accession>
<reference evidence="3" key="2">
    <citation type="journal article" date="2018" name="Nat. Commun.">
        <title>Extreme sensitivity to ultraviolet light in the fungal pathogen causing white-nose syndrome of bats.</title>
        <authorList>
            <person name="Palmer J.M."/>
            <person name="Drees K.P."/>
            <person name="Foster J.T."/>
            <person name="Lindner D.L."/>
        </authorList>
    </citation>
    <scope>NUCLEOTIDE SEQUENCE [LARGE SCALE GENOMIC DNA]</scope>
    <source>
        <strain evidence="3">UAMH 10579</strain>
    </source>
</reference>
<dbReference type="GeneID" id="28836145"/>
<keyword evidence="3" id="KW-1185">Reference proteome</keyword>